<feature type="transmembrane region" description="Helical" evidence="12">
    <location>
        <begin position="290"/>
        <end position="308"/>
    </location>
</feature>
<dbReference type="GO" id="GO:0004984">
    <property type="term" value="F:olfactory receptor activity"/>
    <property type="evidence" value="ECO:0007669"/>
    <property type="project" value="InterPro"/>
</dbReference>
<dbReference type="CDD" id="cd15227">
    <property type="entry name" value="7tmA_OR14-like"/>
    <property type="match status" value="1"/>
</dbReference>
<feature type="transmembrane region" description="Helical" evidence="12">
    <location>
        <begin position="159"/>
        <end position="177"/>
    </location>
</feature>
<dbReference type="SUPFAM" id="SSF81321">
    <property type="entry name" value="Family A G protein-coupled receptor-like"/>
    <property type="match status" value="1"/>
</dbReference>
<evidence type="ECO:0000256" key="11">
    <source>
        <dbReference type="ARBA" id="ARBA00023224"/>
    </source>
</evidence>
<accession>A0A6I9XU22</accession>
<evidence type="ECO:0000259" key="13">
    <source>
        <dbReference type="PROSITE" id="PS50262"/>
    </source>
</evidence>
<sequence length="330" mass="37755">MQNNWNQSAKFEQLKKMDTSSNITTRQNQQPGDLKNDAIGELWIVHIVLFLIIYLVALIENIIIITVIVCSHQLHSPMYFFLVNLSLQDLGSISVTVPKSMLNSLMNTEAISYSGCVCQVFFLVFFMMSHFFLLFVMAYDHYVAICNPLHYETIMSKKACIQMATSVWMGGLSYSMLYTGNLFSVKFCSKIIYQFFCEIPQLLKISCSTSYVAEEWLIIVGSSLAFIFFVLIVFSYVRIFKAVLQIPSTQGKQKAFSTCLPHLLVICLFLVSGNFAYLKPTSSFPSTSDILISTFYCVVPPIMNPLIYSMRNKELKMAFWNLFFKFFSIT</sequence>
<feature type="transmembrane region" description="Helical" evidence="12">
    <location>
        <begin position="110"/>
        <end position="138"/>
    </location>
</feature>
<keyword evidence="14" id="KW-1185">Reference proteome</keyword>
<organism evidence="14 15">
    <name type="scientific">Thamnophis sirtalis</name>
    <dbReference type="NCBI Taxonomy" id="35019"/>
    <lineage>
        <taxon>Eukaryota</taxon>
        <taxon>Metazoa</taxon>
        <taxon>Chordata</taxon>
        <taxon>Craniata</taxon>
        <taxon>Vertebrata</taxon>
        <taxon>Euteleostomi</taxon>
        <taxon>Lepidosauria</taxon>
        <taxon>Squamata</taxon>
        <taxon>Bifurcata</taxon>
        <taxon>Unidentata</taxon>
        <taxon>Episquamata</taxon>
        <taxon>Toxicofera</taxon>
        <taxon>Serpentes</taxon>
        <taxon>Colubroidea</taxon>
        <taxon>Colubridae</taxon>
        <taxon>Natricinae</taxon>
        <taxon>Thamnophis</taxon>
    </lineage>
</organism>
<dbReference type="InterPro" id="IPR000276">
    <property type="entry name" value="GPCR_Rhodpsn"/>
</dbReference>
<dbReference type="Gene3D" id="1.20.1070.10">
    <property type="entry name" value="Rhodopsin 7-helix transmembrane proteins"/>
    <property type="match status" value="1"/>
</dbReference>
<dbReference type="PRINTS" id="PR00245">
    <property type="entry name" value="OLFACTORYR"/>
</dbReference>
<dbReference type="GO" id="GO:0004930">
    <property type="term" value="F:G protein-coupled receptor activity"/>
    <property type="evidence" value="ECO:0007669"/>
    <property type="project" value="UniProtKB-KW"/>
</dbReference>
<feature type="transmembrane region" description="Helical" evidence="12">
    <location>
        <begin position="216"/>
        <end position="237"/>
    </location>
</feature>
<reference evidence="15" key="1">
    <citation type="submission" date="2025-08" db="UniProtKB">
        <authorList>
            <consortium name="RefSeq"/>
        </authorList>
    </citation>
    <scope>IDENTIFICATION</scope>
    <source>
        <tissue evidence="15">Skeletal muscle</tissue>
    </source>
</reference>
<dbReference type="InterPro" id="IPR017452">
    <property type="entry name" value="GPCR_Rhodpsn_7TM"/>
</dbReference>
<evidence type="ECO:0000256" key="10">
    <source>
        <dbReference type="ARBA" id="ARBA00023170"/>
    </source>
</evidence>
<dbReference type="RefSeq" id="XP_013919594.1">
    <property type="nucleotide sequence ID" value="XM_014064119.1"/>
</dbReference>
<dbReference type="OrthoDB" id="6151005at2759"/>
<proteinExistence type="predicted"/>
<dbReference type="Proteomes" id="UP000504617">
    <property type="component" value="Unplaced"/>
</dbReference>
<evidence type="ECO:0000256" key="5">
    <source>
        <dbReference type="ARBA" id="ARBA00022692"/>
    </source>
</evidence>
<keyword evidence="8" id="KW-0297">G-protein coupled receptor</keyword>
<dbReference type="GO" id="GO:0005886">
    <property type="term" value="C:plasma membrane"/>
    <property type="evidence" value="ECO:0007669"/>
    <property type="project" value="UniProtKB-SubCell"/>
</dbReference>
<dbReference type="InterPro" id="IPR050516">
    <property type="entry name" value="Olfactory_GPCR"/>
</dbReference>
<keyword evidence="9 12" id="KW-0472">Membrane</keyword>
<keyword evidence="3" id="KW-1003">Cell membrane</keyword>
<comment type="subcellular location">
    <subcellularLocation>
        <location evidence="2">Cell membrane</location>
        <topology evidence="2">Multi-pass membrane protein</topology>
    </subcellularLocation>
</comment>
<evidence type="ECO:0000256" key="7">
    <source>
        <dbReference type="ARBA" id="ARBA00022989"/>
    </source>
</evidence>
<protein>
    <submittedName>
        <fullName evidence="15">Olfactory receptor 14A16-like</fullName>
    </submittedName>
</protein>
<keyword evidence="10" id="KW-0675">Receptor</keyword>
<feature type="transmembrane region" description="Helical" evidence="12">
    <location>
        <begin position="258"/>
        <end position="278"/>
    </location>
</feature>
<dbReference type="PANTHER" id="PTHR26452">
    <property type="entry name" value="OLFACTORY RECEPTOR"/>
    <property type="match status" value="1"/>
</dbReference>
<evidence type="ECO:0000256" key="3">
    <source>
        <dbReference type="ARBA" id="ARBA00022475"/>
    </source>
</evidence>
<comment type="function">
    <text evidence="1">Odorant receptor.</text>
</comment>
<evidence type="ECO:0000256" key="9">
    <source>
        <dbReference type="ARBA" id="ARBA00023136"/>
    </source>
</evidence>
<evidence type="ECO:0000256" key="2">
    <source>
        <dbReference type="ARBA" id="ARBA00004651"/>
    </source>
</evidence>
<dbReference type="PROSITE" id="PS50262">
    <property type="entry name" value="G_PROTEIN_RECEP_F1_2"/>
    <property type="match status" value="1"/>
</dbReference>
<keyword evidence="5 12" id="KW-0812">Transmembrane</keyword>
<dbReference type="FunFam" id="1.20.1070.10:FF:000037">
    <property type="entry name" value="Olfactory receptor"/>
    <property type="match status" value="1"/>
</dbReference>
<keyword evidence="6" id="KW-0552">Olfaction</keyword>
<dbReference type="GeneID" id="106547082"/>
<dbReference type="KEGG" id="tsr:106547082"/>
<feature type="transmembrane region" description="Helical" evidence="12">
    <location>
        <begin position="43"/>
        <end position="71"/>
    </location>
</feature>
<evidence type="ECO:0000313" key="14">
    <source>
        <dbReference type="Proteomes" id="UP000504617"/>
    </source>
</evidence>
<evidence type="ECO:0000256" key="6">
    <source>
        <dbReference type="ARBA" id="ARBA00022725"/>
    </source>
</evidence>
<evidence type="ECO:0000256" key="8">
    <source>
        <dbReference type="ARBA" id="ARBA00023040"/>
    </source>
</evidence>
<evidence type="ECO:0000256" key="12">
    <source>
        <dbReference type="SAM" id="Phobius"/>
    </source>
</evidence>
<evidence type="ECO:0000256" key="1">
    <source>
        <dbReference type="ARBA" id="ARBA00002936"/>
    </source>
</evidence>
<dbReference type="PRINTS" id="PR00237">
    <property type="entry name" value="GPCRRHODOPSN"/>
</dbReference>
<evidence type="ECO:0000256" key="4">
    <source>
        <dbReference type="ARBA" id="ARBA00022606"/>
    </source>
</evidence>
<gene>
    <name evidence="15" type="primary">LOC106547082</name>
</gene>
<name>A0A6I9XU22_9SAUR</name>
<feature type="domain" description="G-protein coupled receptors family 1 profile" evidence="13">
    <location>
        <begin position="60"/>
        <end position="308"/>
    </location>
</feature>
<keyword evidence="11" id="KW-0807">Transducer</keyword>
<dbReference type="Pfam" id="PF13853">
    <property type="entry name" value="7tm_4"/>
    <property type="match status" value="1"/>
</dbReference>
<evidence type="ECO:0000313" key="15">
    <source>
        <dbReference type="RefSeq" id="XP_013919594.1"/>
    </source>
</evidence>
<dbReference type="InterPro" id="IPR000725">
    <property type="entry name" value="Olfact_rcpt"/>
</dbReference>
<dbReference type="AlphaFoldDB" id="A0A6I9XU22"/>
<keyword evidence="4" id="KW-0716">Sensory transduction</keyword>
<keyword evidence="7 12" id="KW-1133">Transmembrane helix</keyword>